<organism evidence="3 4">
    <name type="scientific">Actinomadura litoris</name>
    <dbReference type="NCBI Taxonomy" id="2678616"/>
    <lineage>
        <taxon>Bacteria</taxon>
        <taxon>Bacillati</taxon>
        <taxon>Actinomycetota</taxon>
        <taxon>Actinomycetes</taxon>
        <taxon>Streptosporangiales</taxon>
        <taxon>Thermomonosporaceae</taxon>
        <taxon>Actinomadura</taxon>
    </lineage>
</organism>
<dbReference type="Proteomes" id="UP000432015">
    <property type="component" value="Unassembled WGS sequence"/>
</dbReference>
<evidence type="ECO:0000313" key="3">
    <source>
        <dbReference type="EMBL" id="MUN41063.1"/>
    </source>
</evidence>
<dbReference type="InterPro" id="IPR036526">
    <property type="entry name" value="C-N_Hydrolase_sf"/>
</dbReference>
<dbReference type="Pfam" id="PF00795">
    <property type="entry name" value="CN_hydrolase"/>
    <property type="match status" value="1"/>
</dbReference>
<comment type="caution">
    <text evidence="3">The sequence shown here is derived from an EMBL/GenBank/DDBJ whole genome shotgun (WGS) entry which is preliminary data.</text>
</comment>
<dbReference type="InterPro" id="IPR003010">
    <property type="entry name" value="C-N_Hydrolase"/>
</dbReference>
<comment type="similarity">
    <text evidence="1">Belongs to the carbon-nitrogen hydrolase superfamily. NIT1/NIT2 family.</text>
</comment>
<dbReference type="PANTHER" id="PTHR23088">
    <property type="entry name" value="NITRILASE-RELATED"/>
    <property type="match status" value="1"/>
</dbReference>
<dbReference type="EMBL" id="WOFH01000013">
    <property type="protein sequence ID" value="MUN41063.1"/>
    <property type="molecule type" value="Genomic_DNA"/>
</dbReference>
<dbReference type="PROSITE" id="PS50263">
    <property type="entry name" value="CN_HYDROLASE"/>
    <property type="match status" value="1"/>
</dbReference>
<evidence type="ECO:0000259" key="2">
    <source>
        <dbReference type="PROSITE" id="PS50263"/>
    </source>
</evidence>
<proteinExistence type="inferred from homology"/>
<dbReference type="CDD" id="cd07583">
    <property type="entry name" value="nitrilase_5"/>
    <property type="match status" value="1"/>
</dbReference>
<keyword evidence="4" id="KW-1185">Reference proteome</keyword>
<evidence type="ECO:0000313" key="4">
    <source>
        <dbReference type="Proteomes" id="UP000432015"/>
    </source>
</evidence>
<reference evidence="3 4" key="1">
    <citation type="submission" date="2019-11" db="EMBL/GenBank/DDBJ databases">
        <authorList>
            <person name="Cao P."/>
        </authorList>
    </citation>
    <scope>NUCLEOTIDE SEQUENCE [LARGE SCALE GENOMIC DNA]</scope>
    <source>
        <strain evidence="3 4">NEAU-AAG5</strain>
    </source>
</reference>
<dbReference type="SUPFAM" id="SSF56317">
    <property type="entry name" value="Carbon-nitrogen hydrolase"/>
    <property type="match status" value="1"/>
</dbReference>
<dbReference type="InterPro" id="IPR001110">
    <property type="entry name" value="UPF0012_CS"/>
</dbReference>
<evidence type="ECO:0000256" key="1">
    <source>
        <dbReference type="ARBA" id="ARBA00010613"/>
    </source>
</evidence>
<feature type="domain" description="CN hydrolase" evidence="2">
    <location>
        <begin position="1"/>
        <end position="242"/>
    </location>
</feature>
<dbReference type="GO" id="GO:0016787">
    <property type="term" value="F:hydrolase activity"/>
    <property type="evidence" value="ECO:0007669"/>
    <property type="project" value="UniProtKB-KW"/>
</dbReference>
<dbReference type="Gene3D" id="3.60.110.10">
    <property type="entry name" value="Carbon-nitrogen hydrolase"/>
    <property type="match status" value="1"/>
</dbReference>
<dbReference type="AlphaFoldDB" id="A0A7K1L9R3"/>
<keyword evidence="3" id="KW-0378">Hydrolase</keyword>
<dbReference type="PANTHER" id="PTHR23088:SF27">
    <property type="entry name" value="DEAMINATED GLUTATHIONE AMIDASE"/>
    <property type="match status" value="1"/>
</dbReference>
<dbReference type="RefSeq" id="WP_156220256.1">
    <property type="nucleotide sequence ID" value="NZ_WOFH01000013.1"/>
</dbReference>
<sequence>MRVALLQVASPDDESVADRLRRVGDAVRHESGLGATDLLVLPELWNVGYFAFDEYGARAEPLAGPTVTAARAWATDLGLYVHLGSIVEVDEARRLHNTSVVIAPDGSVLSTYRKVHVFGYGSREQELLTPGASVSVDPIAGMPTGITTCYDLRFPELYRSLVDQGAESVAVCAAWPAGRLEHWRLFTTVRAVEQQAYLVACNAVGEQHGVLLGGRSRVVDPWGQVLVEAGTEEGFTFADLDPDLPERVRAEFPALADRRWPAVPTTQERYA</sequence>
<dbReference type="PROSITE" id="PS01227">
    <property type="entry name" value="UPF0012"/>
    <property type="match status" value="1"/>
</dbReference>
<name>A0A7K1L9R3_9ACTN</name>
<gene>
    <name evidence="3" type="ORF">GNZ18_31330</name>
</gene>
<accession>A0A7K1L9R3</accession>
<protein>
    <submittedName>
        <fullName evidence="3">Carbon-nitrogen family hydrolase</fullName>
    </submittedName>
</protein>